<evidence type="ECO:0000256" key="4">
    <source>
        <dbReference type="SAM" id="SignalP"/>
    </source>
</evidence>
<proteinExistence type="predicted"/>
<dbReference type="InterPro" id="IPR036436">
    <property type="entry name" value="Disintegrin_dom_sf"/>
</dbReference>
<dbReference type="InterPro" id="IPR051489">
    <property type="entry name" value="ADAM_Metalloproteinase"/>
</dbReference>
<comment type="caution">
    <text evidence="6">The sequence shown here is derived from an EMBL/GenBank/DDBJ whole genome shotgun (WGS) entry which is preliminary data.</text>
</comment>
<protein>
    <submittedName>
        <fullName evidence="6">Disintegrin and metalloproteinase domain-containing protein 17</fullName>
    </submittedName>
</protein>
<keyword evidence="6" id="KW-0482">Metalloprotease</keyword>
<evidence type="ECO:0000313" key="7">
    <source>
        <dbReference type="Proteomes" id="UP000735302"/>
    </source>
</evidence>
<accession>A0AAV3Y3G8</accession>
<evidence type="ECO:0000259" key="5">
    <source>
        <dbReference type="PROSITE" id="PS50214"/>
    </source>
</evidence>
<name>A0AAV3Y3G8_9GAST</name>
<keyword evidence="3" id="KW-1133">Transmembrane helix</keyword>
<dbReference type="AlphaFoldDB" id="A0AAV3Y3G8"/>
<dbReference type="SMART" id="SM00050">
    <property type="entry name" value="DISIN"/>
    <property type="match status" value="1"/>
</dbReference>
<dbReference type="GO" id="GO:0005886">
    <property type="term" value="C:plasma membrane"/>
    <property type="evidence" value="ECO:0007669"/>
    <property type="project" value="TreeGrafter"/>
</dbReference>
<feature type="transmembrane region" description="Helical" evidence="3">
    <location>
        <begin position="289"/>
        <end position="315"/>
    </location>
</feature>
<keyword evidence="6" id="KW-0378">Hydrolase</keyword>
<keyword evidence="6" id="KW-0645">Protease</keyword>
<dbReference type="SUPFAM" id="SSF57552">
    <property type="entry name" value="Blood coagulation inhibitor (disintegrin)"/>
    <property type="match status" value="1"/>
</dbReference>
<organism evidence="6 7">
    <name type="scientific">Plakobranchus ocellatus</name>
    <dbReference type="NCBI Taxonomy" id="259542"/>
    <lineage>
        <taxon>Eukaryota</taxon>
        <taxon>Metazoa</taxon>
        <taxon>Spiralia</taxon>
        <taxon>Lophotrochozoa</taxon>
        <taxon>Mollusca</taxon>
        <taxon>Gastropoda</taxon>
        <taxon>Heterobranchia</taxon>
        <taxon>Euthyneura</taxon>
        <taxon>Panpulmonata</taxon>
        <taxon>Sacoglossa</taxon>
        <taxon>Placobranchoidea</taxon>
        <taxon>Plakobranchidae</taxon>
        <taxon>Plakobranchus</taxon>
    </lineage>
</organism>
<dbReference type="PROSITE" id="PS50214">
    <property type="entry name" value="DISINTEGRIN_2"/>
    <property type="match status" value="1"/>
</dbReference>
<keyword evidence="4" id="KW-0732">Signal</keyword>
<dbReference type="InterPro" id="IPR001762">
    <property type="entry name" value="Disintegrin_dom"/>
</dbReference>
<keyword evidence="7" id="KW-1185">Reference proteome</keyword>
<dbReference type="PANTHER" id="PTHR45702">
    <property type="entry name" value="ADAM10/ADAM17 METALLOPEPTIDASE FAMILY MEMBER"/>
    <property type="match status" value="1"/>
</dbReference>
<reference evidence="6 7" key="1">
    <citation type="journal article" date="2021" name="Elife">
        <title>Chloroplast acquisition without the gene transfer in kleptoplastic sea slugs, Plakobranchus ocellatus.</title>
        <authorList>
            <person name="Maeda T."/>
            <person name="Takahashi S."/>
            <person name="Yoshida T."/>
            <person name="Shimamura S."/>
            <person name="Takaki Y."/>
            <person name="Nagai Y."/>
            <person name="Toyoda A."/>
            <person name="Suzuki Y."/>
            <person name="Arimoto A."/>
            <person name="Ishii H."/>
            <person name="Satoh N."/>
            <person name="Nishiyama T."/>
            <person name="Hasebe M."/>
            <person name="Maruyama T."/>
            <person name="Minagawa J."/>
            <person name="Obokata J."/>
            <person name="Shigenobu S."/>
        </authorList>
    </citation>
    <scope>NUCLEOTIDE SEQUENCE [LARGE SCALE GENOMIC DNA]</scope>
</reference>
<sequence>MHSFFLLIILNKIHFFHPNVSQTLYYHITYFQKSFTSFSLPHKAVWAKIRKARYSRGNWSALCGNGRLDRNESCDPGILGANDPCCTETCMLRSHAYCSPFHHPCCTQNCKIAPASKRCNHSMDEKNVCVVSDNFCSGVDATVCPYNRKDSTNAEEFSACGENRVCISGKCVACCAEEHLRPSASQRNTEICSCTMLSLSKYTGRKKVVCKSCCEKTQYYPDVCKAVTTMGVEGEACVFANCSVVGCFVALHRSTLDFDYIKEHNVEDISPKGKENNWGLSVMESIFRALYIILSAAMLIMFLAFVIIITTPYILKRNATHTIENNARPEPVPPEEMRLRSVRLQPKLRSLV</sequence>
<dbReference type="Proteomes" id="UP000735302">
    <property type="component" value="Unassembled WGS sequence"/>
</dbReference>
<feature type="chain" id="PRO_5043595849" evidence="4">
    <location>
        <begin position="22"/>
        <end position="352"/>
    </location>
</feature>
<evidence type="ECO:0000256" key="3">
    <source>
        <dbReference type="SAM" id="Phobius"/>
    </source>
</evidence>
<keyword evidence="1" id="KW-1015">Disulfide bond</keyword>
<feature type="signal peptide" evidence="4">
    <location>
        <begin position="1"/>
        <end position="21"/>
    </location>
</feature>
<gene>
    <name evidence="6" type="ORF">PoB_000311700</name>
</gene>
<keyword evidence="3" id="KW-0472">Membrane</keyword>
<dbReference type="PANTHER" id="PTHR45702:SF2">
    <property type="entry name" value="KUZBANIAN, ISOFORM A"/>
    <property type="match status" value="1"/>
</dbReference>
<dbReference type="GO" id="GO:0004222">
    <property type="term" value="F:metalloendopeptidase activity"/>
    <property type="evidence" value="ECO:0007669"/>
    <property type="project" value="TreeGrafter"/>
</dbReference>
<comment type="caution">
    <text evidence="2">Lacks conserved residue(s) required for the propagation of feature annotation.</text>
</comment>
<evidence type="ECO:0000313" key="6">
    <source>
        <dbReference type="EMBL" id="GFN76611.1"/>
    </source>
</evidence>
<evidence type="ECO:0000256" key="2">
    <source>
        <dbReference type="PROSITE-ProRule" id="PRU00068"/>
    </source>
</evidence>
<keyword evidence="3" id="KW-0812">Transmembrane</keyword>
<dbReference type="Gene3D" id="4.10.70.10">
    <property type="entry name" value="Disintegrin domain"/>
    <property type="match status" value="1"/>
</dbReference>
<evidence type="ECO:0000256" key="1">
    <source>
        <dbReference type="ARBA" id="ARBA00023157"/>
    </source>
</evidence>
<dbReference type="FunFam" id="4.10.70.10:FF:000003">
    <property type="entry name" value="Disintegrin and metalloproteinase domain-containing protein 17"/>
    <property type="match status" value="1"/>
</dbReference>
<dbReference type="EMBL" id="BLXT01000403">
    <property type="protein sequence ID" value="GFN76611.1"/>
    <property type="molecule type" value="Genomic_DNA"/>
</dbReference>
<feature type="domain" description="Disintegrin" evidence="5">
    <location>
        <begin position="60"/>
        <end position="141"/>
    </location>
</feature>
<dbReference type="GO" id="GO:0006509">
    <property type="term" value="P:membrane protein ectodomain proteolysis"/>
    <property type="evidence" value="ECO:0007669"/>
    <property type="project" value="TreeGrafter"/>
</dbReference>